<dbReference type="EC" id="3.4.19.12" evidence="6"/>
<dbReference type="GO" id="GO:0008270">
    <property type="term" value="F:zinc ion binding"/>
    <property type="evidence" value="ECO:0007669"/>
    <property type="project" value="UniProtKB-KW"/>
</dbReference>
<organism evidence="10">
    <name type="scientific">Xenopsylla cheopis</name>
    <name type="common">Oriental rat flea</name>
    <name type="synonym">Pulex cheopis</name>
    <dbReference type="NCBI Taxonomy" id="163159"/>
    <lineage>
        <taxon>Eukaryota</taxon>
        <taxon>Metazoa</taxon>
        <taxon>Ecdysozoa</taxon>
        <taxon>Arthropoda</taxon>
        <taxon>Hexapoda</taxon>
        <taxon>Insecta</taxon>
        <taxon>Pterygota</taxon>
        <taxon>Neoptera</taxon>
        <taxon>Endopterygota</taxon>
        <taxon>Siphonaptera</taxon>
        <taxon>Pulicidae</taxon>
        <taxon>Xenopsyllinae</taxon>
        <taxon>Xenopsylla</taxon>
    </lineage>
</organism>
<feature type="compositionally biased region" description="Polar residues" evidence="7">
    <location>
        <begin position="860"/>
        <end position="875"/>
    </location>
</feature>
<dbReference type="GO" id="GO:0006508">
    <property type="term" value="P:proteolysis"/>
    <property type="evidence" value="ECO:0007669"/>
    <property type="project" value="UniProtKB-KW"/>
</dbReference>
<dbReference type="InterPro" id="IPR028889">
    <property type="entry name" value="USP"/>
</dbReference>
<dbReference type="GO" id="GO:0004843">
    <property type="term" value="F:cysteine-type deubiquitinase activity"/>
    <property type="evidence" value="ECO:0007669"/>
    <property type="project" value="UniProtKB-UniRule"/>
</dbReference>
<protein>
    <recommendedName>
        <fullName evidence="6">Ubiquitin carboxyl-terminal hydrolase</fullName>
        <ecNumber evidence="6">3.4.19.12</ecNumber>
    </recommendedName>
</protein>
<evidence type="ECO:0000256" key="3">
    <source>
        <dbReference type="ARBA" id="ARBA00022771"/>
    </source>
</evidence>
<feature type="compositionally biased region" description="Polar residues" evidence="7">
    <location>
        <begin position="500"/>
        <end position="517"/>
    </location>
</feature>
<dbReference type="Pfam" id="PF00443">
    <property type="entry name" value="UCH"/>
    <property type="match status" value="1"/>
</dbReference>
<dbReference type="CDD" id="cd02667">
    <property type="entry name" value="Peptidase_C19K"/>
    <property type="match status" value="1"/>
</dbReference>
<dbReference type="SMART" id="SM00290">
    <property type="entry name" value="ZnF_UBP"/>
    <property type="match status" value="1"/>
</dbReference>
<dbReference type="InterPro" id="IPR001394">
    <property type="entry name" value="Peptidase_C19_UCH"/>
</dbReference>
<evidence type="ECO:0000256" key="4">
    <source>
        <dbReference type="ARBA" id="ARBA00022833"/>
    </source>
</evidence>
<dbReference type="SUPFAM" id="SSF54001">
    <property type="entry name" value="Cysteine proteinases"/>
    <property type="match status" value="1"/>
</dbReference>
<dbReference type="InterPro" id="IPR018200">
    <property type="entry name" value="USP_CS"/>
</dbReference>
<keyword evidence="3 5" id="KW-0863">Zinc-finger</keyword>
<keyword evidence="6 10" id="KW-0378">Hydrolase</keyword>
<dbReference type="InterPro" id="IPR013083">
    <property type="entry name" value="Znf_RING/FYVE/PHD"/>
</dbReference>
<comment type="similarity">
    <text evidence="1 6">Belongs to the peptidase C19 family.</text>
</comment>
<evidence type="ECO:0000259" key="8">
    <source>
        <dbReference type="PROSITE" id="PS50235"/>
    </source>
</evidence>
<dbReference type="PANTHER" id="PTHR24006:SF781">
    <property type="entry name" value="LD34905P"/>
    <property type="match status" value="1"/>
</dbReference>
<evidence type="ECO:0000256" key="2">
    <source>
        <dbReference type="ARBA" id="ARBA00022723"/>
    </source>
</evidence>
<evidence type="ECO:0000256" key="6">
    <source>
        <dbReference type="RuleBase" id="RU366025"/>
    </source>
</evidence>
<feature type="region of interest" description="Disordered" evidence="7">
    <location>
        <begin position="400"/>
        <end position="520"/>
    </location>
</feature>
<name>A0A6M2DK08_XENCH</name>
<reference evidence="10" key="1">
    <citation type="submission" date="2020-03" db="EMBL/GenBank/DDBJ databases">
        <title>Transcriptomic Profiling of the Digestive Tract of the Rat Flea, Xenopsylla cheopis, Following Blood Feeding and Infection with Yersinia pestis.</title>
        <authorList>
            <person name="Bland D.M."/>
            <person name="Martens C.A."/>
            <person name="Virtaneva K."/>
            <person name="Kanakabandi K."/>
            <person name="Long D."/>
            <person name="Rosenke R."/>
            <person name="Saturday G.A."/>
            <person name="Hoyt F.H."/>
            <person name="Bruno D.P."/>
            <person name="Ribeiro J.M.C."/>
            <person name="Hinnebusch J."/>
        </authorList>
    </citation>
    <scope>NUCLEOTIDE SEQUENCE</scope>
</reference>
<dbReference type="PROSITE" id="PS50271">
    <property type="entry name" value="ZF_UBP"/>
    <property type="match status" value="1"/>
</dbReference>
<dbReference type="Pfam" id="PF02148">
    <property type="entry name" value="zf-UBP"/>
    <property type="match status" value="1"/>
</dbReference>
<feature type="compositionally biased region" description="Basic residues" evidence="7">
    <location>
        <begin position="441"/>
        <end position="459"/>
    </location>
</feature>
<evidence type="ECO:0000256" key="7">
    <source>
        <dbReference type="SAM" id="MobiDB-lite"/>
    </source>
</evidence>
<keyword evidence="2" id="KW-0479">Metal-binding</keyword>
<keyword evidence="4" id="KW-0862">Zinc</keyword>
<sequence length="940" mass="104269">MVKKKRQSDPAENCGDSTESCDDSQCKSCPHISKAIDLTKVRKYVQQNGLSKVCSECQKMPPDSDSSKEDFLYDITLWLCLKCGSQGCGRTRNEHALKHFKTPRSDLHCININTESLQIWCYNCDKDLNMTSAKKLTESVEYIKKLTSSNLNVETTIKNTLNTMEPFFKNTLNEPISTGSIAKTIIGSNNKASTRVKGLTNLGNTCFFNAVLQCLAQTPFLLDVIGEMAEAGEKFTLSGGKIMINDQEEILEPISGELKCWGSITQALHSTLYELSNGLGGGVVTPNRLLNQLTNKFPQFGGGDQHDSHELLRHLLEAVRSEDIRRYQAVILKHLNLTKISNMDAVEADSKLKTKFYGNQVSEGIMRAEQVFRGSLVSTVTCQDCMHTSIRHESFLDISLPISSDKPQPPRRRLSPDPVDMYVVGGKQDRQNDTCVTISKHQMKKERRNARKNRKHHPKGMSTNNESTIAEEGTLGAESSSEQSDADVEDNIDEPHKKSINTQSTAVIQNNNDSNGNCRLATLESGYNSEKLMSSDSIRTSPTINSDNQLTNSNETGDCSKLHSDFDSGVASPDNNKDIGNAMNTNNNSSELQSRLEPIGNGQLLKNEVVALGLSIQGSSNFVDNRQKQNTPHCSSESGSEGENALSKVANKLENIALEDETKDDSQLGACGYSKSYKQEANRLVKEKSKEVIDSEGWTTTLGARYNCDELECSIQSCLNQFTALELMTGNNKVCCDVCTRRINGRNGKSVNTNATIQFLISSPPAVLILHLKRFQVGPRCMFRKLTKGVTFPIILDIAPFCGAKVRDLPNVSSTQDKILYSLYGVVEHSGGMRGGHYVAYVKSRAPLTKTDLRWSFLPNRQNSNLSNGQSQKNMNGDKIKRDDDSSLSGYESEDGPSQSEKIDEPEGKWYYISDSYVKEVPEKTVLNTQAYLLFYERIL</sequence>
<dbReference type="GO" id="GO:0016579">
    <property type="term" value="P:protein deubiquitination"/>
    <property type="evidence" value="ECO:0007669"/>
    <property type="project" value="InterPro"/>
</dbReference>
<feature type="compositionally biased region" description="Basic and acidic residues" evidence="7">
    <location>
        <begin position="876"/>
        <end position="885"/>
    </location>
</feature>
<dbReference type="Gene3D" id="3.30.40.10">
    <property type="entry name" value="Zinc/RING finger domain, C3HC4 (zinc finger)"/>
    <property type="match status" value="1"/>
</dbReference>
<dbReference type="PROSITE" id="PS00972">
    <property type="entry name" value="USP_1"/>
    <property type="match status" value="1"/>
</dbReference>
<feature type="domain" description="USP" evidence="8">
    <location>
        <begin position="197"/>
        <end position="939"/>
    </location>
</feature>
<dbReference type="InterPro" id="IPR001607">
    <property type="entry name" value="Znf_UBP"/>
</dbReference>
<feature type="region of interest" description="Disordered" evidence="7">
    <location>
        <begin position="532"/>
        <end position="594"/>
    </location>
</feature>
<feature type="compositionally biased region" description="Polar residues" evidence="7">
    <location>
        <begin position="532"/>
        <end position="557"/>
    </location>
</feature>
<feature type="compositionally biased region" description="Polar residues" evidence="7">
    <location>
        <begin position="582"/>
        <end position="593"/>
    </location>
</feature>
<keyword evidence="6" id="KW-0833">Ubl conjugation pathway</keyword>
<keyword evidence="6" id="KW-0645">Protease</keyword>
<dbReference type="GO" id="GO:0005634">
    <property type="term" value="C:nucleus"/>
    <property type="evidence" value="ECO:0007669"/>
    <property type="project" value="TreeGrafter"/>
</dbReference>
<dbReference type="SUPFAM" id="SSF57850">
    <property type="entry name" value="RING/U-box"/>
    <property type="match status" value="1"/>
</dbReference>
<feature type="region of interest" description="Disordered" evidence="7">
    <location>
        <begin position="1"/>
        <end position="25"/>
    </location>
</feature>
<evidence type="ECO:0000259" key="9">
    <source>
        <dbReference type="PROSITE" id="PS50271"/>
    </source>
</evidence>
<dbReference type="InterPro" id="IPR038765">
    <property type="entry name" value="Papain-like_cys_pep_sf"/>
</dbReference>
<proteinExistence type="inferred from homology"/>
<dbReference type="PROSITE" id="PS50235">
    <property type="entry name" value="USP_3"/>
    <property type="match status" value="1"/>
</dbReference>
<evidence type="ECO:0000313" key="10">
    <source>
        <dbReference type="EMBL" id="NOV46655.1"/>
    </source>
</evidence>
<evidence type="ECO:0000256" key="1">
    <source>
        <dbReference type="ARBA" id="ARBA00009085"/>
    </source>
</evidence>
<dbReference type="PANTHER" id="PTHR24006">
    <property type="entry name" value="UBIQUITIN CARBOXYL-TERMINAL HYDROLASE"/>
    <property type="match status" value="1"/>
</dbReference>
<dbReference type="GO" id="GO:0005829">
    <property type="term" value="C:cytosol"/>
    <property type="evidence" value="ECO:0007669"/>
    <property type="project" value="TreeGrafter"/>
</dbReference>
<accession>A0A6M2DK08</accession>
<feature type="domain" description="UBP-type" evidence="9">
    <location>
        <begin position="27"/>
        <end position="147"/>
    </location>
</feature>
<keyword evidence="6" id="KW-0788">Thiol protease</keyword>
<feature type="region of interest" description="Disordered" evidence="7">
    <location>
        <begin position="860"/>
        <end position="905"/>
    </location>
</feature>
<dbReference type="EMBL" id="GIIL01002929">
    <property type="protein sequence ID" value="NOV46655.1"/>
    <property type="molecule type" value="Transcribed_RNA"/>
</dbReference>
<evidence type="ECO:0000256" key="5">
    <source>
        <dbReference type="PROSITE-ProRule" id="PRU00502"/>
    </source>
</evidence>
<comment type="catalytic activity">
    <reaction evidence="6">
        <text>Thiol-dependent hydrolysis of ester, thioester, amide, peptide and isopeptide bonds formed by the C-terminal Gly of ubiquitin (a 76-residue protein attached to proteins as an intracellular targeting signal).</text>
        <dbReference type="EC" id="3.4.19.12"/>
    </reaction>
</comment>
<dbReference type="AlphaFoldDB" id="A0A6M2DK08"/>
<dbReference type="PROSITE" id="PS00973">
    <property type="entry name" value="USP_2"/>
    <property type="match status" value="1"/>
</dbReference>
<feature type="region of interest" description="Disordered" evidence="7">
    <location>
        <begin position="622"/>
        <end position="645"/>
    </location>
</feature>
<feature type="compositionally biased region" description="Polar residues" evidence="7">
    <location>
        <begin position="622"/>
        <end position="641"/>
    </location>
</feature>
<dbReference type="InterPro" id="IPR050164">
    <property type="entry name" value="Peptidase_C19"/>
</dbReference>
<dbReference type="Gene3D" id="3.90.70.10">
    <property type="entry name" value="Cysteine proteinases"/>
    <property type="match status" value="2"/>
</dbReference>